<evidence type="ECO:0000256" key="1">
    <source>
        <dbReference type="ARBA" id="ARBA00023015"/>
    </source>
</evidence>
<dbReference type="PRINTS" id="PR00032">
    <property type="entry name" value="HTHARAC"/>
</dbReference>
<reference evidence="5 6" key="1">
    <citation type="journal article" date="2015" name="Genome Announc.">
        <title>Complete genome sequence of Martelella endophytica YC6887, which has antifungal activity associated with a halophyte.</title>
        <authorList>
            <person name="Khan A."/>
            <person name="Khan H."/>
            <person name="Chung E.J."/>
            <person name="Hossain M.T."/>
            <person name="Chung Y.R."/>
        </authorList>
    </citation>
    <scope>NUCLEOTIDE SEQUENCE [LARGE SCALE GENOMIC DNA]</scope>
    <source>
        <strain evidence="5">YC6887</strain>
    </source>
</reference>
<evidence type="ECO:0000256" key="2">
    <source>
        <dbReference type="ARBA" id="ARBA00023125"/>
    </source>
</evidence>
<dbReference type="SUPFAM" id="SSF46689">
    <property type="entry name" value="Homeodomain-like"/>
    <property type="match status" value="2"/>
</dbReference>
<accession>A0A0D5LQA2</accession>
<dbReference type="Proteomes" id="UP000032611">
    <property type="component" value="Chromosome"/>
</dbReference>
<dbReference type="GO" id="GO:0003700">
    <property type="term" value="F:DNA-binding transcription factor activity"/>
    <property type="evidence" value="ECO:0007669"/>
    <property type="project" value="InterPro"/>
</dbReference>
<dbReference type="InterPro" id="IPR020449">
    <property type="entry name" value="Tscrpt_reg_AraC-type_HTH"/>
</dbReference>
<dbReference type="SMART" id="SM00342">
    <property type="entry name" value="HTH_ARAC"/>
    <property type="match status" value="1"/>
</dbReference>
<proteinExistence type="predicted"/>
<organism evidence="5 6">
    <name type="scientific">Martelella endophytica</name>
    <dbReference type="NCBI Taxonomy" id="1486262"/>
    <lineage>
        <taxon>Bacteria</taxon>
        <taxon>Pseudomonadati</taxon>
        <taxon>Pseudomonadota</taxon>
        <taxon>Alphaproteobacteria</taxon>
        <taxon>Hyphomicrobiales</taxon>
        <taxon>Aurantimonadaceae</taxon>
        <taxon>Martelella</taxon>
    </lineage>
</organism>
<feature type="domain" description="HTH araC/xylS-type" evidence="4">
    <location>
        <begin position="187"/>
        <end position="285"/>
    </location>
</feature>
<dbReference type="OrthoDB" id="110167at2"/>
<keyword evidence="1" id="KW-0805">Transcription regulation</keyword>
<protein>
    <submittedName>
        <fullName evidence="5">AraC family transcriptional regulator</fullName>
    </submittedName>
</protein>
<dbReference type="PROSITE" id="PS00041">
    <property type="entry name" value="HTH_ARAC_FAMILY_1"/>
    <property type="match status" value="1"/>
</dbReference>
<dbReference type="PANTHER" id="PTHR46796:SF14">
    <property type="entry name" value="TRANSCRIPTIONAL REGULATORY PROTEIN"/>
    <property type="match status" value="1"/>
</dbReference>
<dbReference type="EMBL" id="CP010803">
    <property type="protein sequence ID" value="AJY45513.1"/>
    <property type="molecule type" value="Genomic_DNA"/>
</dbReference>
<dbReference type="PROSITE" id="PS01124">
    <property type="entry name" value="HTH_ARAC_FAMILY_2"/>
    <property type="match status" value="1"/>
</dbReference>
<dbReference type="InterPro" id="IPR018062">
    <property type="entry name" value="HTH_AraC-typ_CS"/>
</dbReference>
<dbReference type="PANTHER" id="PTHR46796">
    <property type="entry name" value="HTH-TYPE TRANSCRIPTIONAL ACTIVATOR RHAS-RELATED"/>
    <property type="match status" value="1"/>
</dbReference>
<dbReference type="STRING" id="1486262.TM49_07105"/>
<dbReference type="Gene3D" id="1.10.10.60">
    <property type="entry name" value="Homeodomain-like"/>
    <property type="match status" value="2"/>
</dbReference>
<dbReference type="InterPro" id="IPR050204">
    <property type="entry name" value="AraC_XylS_family_regulators"/>
</dbReference>
<dbReference type="KEGG" id="mey:TM49_07105"/>
<dbReference type="InterPro" id="IPR009057">
    <property type="entry name" value="Homeodomain-like_sf"/>
</dbReference>
<dbReference type="GO" id="GO:0043565">
    <property type="term" value="F:sequence-specific DNA binding"/>
    <property type="evidence" value="ECO:0007669"/>
    <property type="project" value="InterPro"/>
</dbReference>
<dbReference type="HOGENOM" id="CLU_000445_88_4_5"/>
<keyword evidence="3" id="KW-0804">Transcription</keyword>
<keyword evidence="2" id="KW-0238">DNA-binding</keyword>
<dbReference type="Pfam" id="PF12833">
    <property type="entry name" value="HTH_18"/>
    <property type="match status" value="1"/>
</dbReference>
<evidence type="ECO:0000256" key="3">
    <source>
        <dbReference type="ARBA" id="ARBA00023163"/>
    </source>
</evidence>
<evidence type="ECO:0000313" key="6">
    <source>
        <dbReference type="Proteomes" id="UP000032611"/>
    </source>
</evidence>
<dbReference type="PATRIC" id="fig|1486262.3.peg.1463"/>
<evidence type="ECO:0000259" key="4">
    <source>
        <dbReference type="PROSITE" id="PS01124"/>
    </source>
</evidence>
<name>A0A0D5LQA2_MAREN</name>
<evidence type="ECO:0000313" key="5">
    <source>
        <dbReference type="EMBL" id="AJY45513.1"/>
    </source>
</evidence>
<dbReference type="InterPro" id="IPR018060">
    <property type="entry name" value="HTH_AraC"/>
</dbReference>
<gene>
    <name evidence="5" type="ORF">TM49_07105</name>
</gene>
<sequence length="290" mass="32078">MEIEIEGFCVTGSRHHRFGGDLVADLWDVDCSEEAGGYYVSRDPRLFVLLETRARPEAVFTMSEIGGRTLPDCGVRAMHFIPAGMEMRTRLTAMQGLRHLDLHFDAGTLARRLGNRFDPAVLNEPRFMLNDDRLNQIAALLAAELSADNPLHDLYGDGLVNALLVGLLGLRPDEARPRSKLADWQVRQVTGYIADHAAKRIPLEELAALLGLSASYFSHAFKASTGLSPQQWQMNHRIDRIKDELKNPAIPITAIAAQAGFADTAHFSRSFRRITGMTPSGWRTVNGGSD</sequence>
<keyword evidence="6" id="KW-1185">Reference proteome</keyword>
<dbReference type="AlphaFoldDB" id="A0A0D5LQA2"/>